<keyword evidence="1" id="KW-1133">Transmembrane helix</keyword>
<feature type="transmembrane region" description="Helical" evidence="1">
    <location>
        <begin position="63"/>
        <end position="83"/>
    </location>
</feature>
<accession>D1A5E3</accession>
<dbReference type="KEGG" id="tcu:Tcur_0710"/>
<organism evidence="2 3">
    <name type="scientific">Thermomonospora curvata (strain ATCC 19995 / DSM 43183 / JCM 3096 / KCTC 9072 / NBRC 15933 / NCIMB 10081 / Henssen B9)</name>
    <dbReference type="NCBI Taxonomy" id="471852"/>
    <lineage>
        <taxon>Bacteria</taxon>
        <taxon>Bacillati</taxon>
        <taxon>Actinomycetota</taxon>
        <taxon>Actinomycetes</taxon>
        <taxon>Streptosporangiales</taxon>
        <taxon>Thermomonosporaceae</taxon>
        <taxon>Thermomonospora</taxon>
    </lineage>
</organism>
<feature type="transmembrane region" description="Helical" evidence="1">
    <location>
        <begin position="35"/>
        <end position="57"/>
    </location>
</feature>
<dbReference type="STRING" id="471852.Tcur_0710"/>
<reference evidence="2 3" key="1">
    <citation type="journal article" date="2011" name="Stand. Genomic Sci.">
        <title>Complete genome sequence of Thermomonospora curvata type strain (B9).</title>
        <authorList>
            <person name="Chertkov O."/>
            <person name="Sikorski J."/>
            <person name="Nolan M."/>
            <person name="Lapidus A."/>
            <person name="Lucas S."/>
            <person name="Del Rio T.G."/>
            <person name="Tice H."/>
            <person name="Cheng J.F."/>
            <person name="Goodwin L."/>
            <person name="Pitluck S."/>
            <person name="Liolios K."/>
            <person name="Ivanova N."/>
            <person name="Mavromatis K."/>
            <person name="Mikhailova N."/>
            <person name="Ovchinnikova G."/>
            <person name="Pati A."/>
            <person name="Chen A."/>
            <person name="Palaniappan K."/>
            <person name="Djao O.D."/>
            <person name="Land M."/>
            <person name="Hauser L."/>
            <person name="Chang Y.J."/>
            <person name="Jeffries C.D."/>
            <person name="Brettin T."/>
            <person name="Han C."/>
            <person name="Detter J.C."/>
            <person name="Rohde M."/>
            <person name="Goker M."/>
            <person name="Woyke T."/>
            <person name="Bristow J."/>
            <person name="Eisen J.A."/>
            <person name="Markowitz V."/>
            <person name="Hugenholtz P."/>
            <person name="Klenk H.P."/>
            <person name="Kyrpides N.C."/>
        </authorList>
    </citation>
    <scope>NUCLEOTIDE SEQUENCE [LARGE SCALE GENOMIC DNA]</scope>
    <source>
        <strain evidence="3">ATCC 19995 / DSM 43183 / JCM 3096 / KCTC 9072 / NBRC 15933 / NCIMB 10081 / Henssen B9</strain>
    </source>
</reference>
<evidence type="ECO:0000313" key="3">
    <source>
        <dbReference type="Proteomes" id="UP000001918"/>
    </source>
</evidence>
<dbReference type="InterPro" id="IPR046492">
    <property type="entry name" value="DUF6585"/>
</dbReference>
<dbReference type="eggNOG" id="ENOG50332UW">
    <property type="taxonomic scope" value="Bacteria"/>
</dbReference>
<keyword evidence="1" id="KW-0812">Transmembrane</keyword>
<name>D1A5E3_THECD</name>
<evidence type="ECO:0000313" key="2">
    <source>
        <dbReference type="EMBL" id="ACY96303.1"/>
    </source>
</evidence>
<dbReference type="Proteomes" id="UP000001918">
    <property type="component" value="Chromosome"/>
</dbReference>
<evidence type="ECO:0000256" key="1">
    <source>
        <dbReference type="SAM" id="Phobius"/>
    </source>
</evidence>
<gene>
    <name evidence="2" type="ordered locus">Tcur_0710</name>
</gene>
<proteinExistence type="predicted"/>
<keyword evidence="3" id="KW-1185">Reference proteome</keyword>
<dbReference type="EMBL" id="CP001738">
    <property type="protein sequence ID" value="ACY96303.1"/>
    <property type="molecule type" value="Genomic_DNA"/>
</dbReference>
<keyword evidence="1" id="KW-0472">Membrane</keyword>
<dbReference type="HOGENOM" id="CLU_1073376_0_0_11"/>
<dbReference type="Pfam" id="PF20226">
    <property type="entry name" value="DUF6585"/>
    <property type="match status" value="1"/>
</dbReference>
<dbReference type="AlphaFoldDB" id="D1A5E3"/>
<protein>
    <submittedName>
        <fullName evidence="2">Uncharacterized protein</fullName>
    </submittedName>
</protein>
<sequence>MASAQFPRPVLDLAESRRLGEPVRSFDARPEFRRAVIWLALLAPPGVLLVLSALFYLVEGPRWMGVGGALLAAAYLSGLWWIVRDGALRGRGQAVFVFEDGLVRLAPRRTCVHRFDELRSVTATARPGRDGRPRWSFTVVDGDGEFVLSEVLPGVRELGEVIMAEIAQRELPRARAEFQAGRPVRFGPFTVDRTGVSKNGKTAPWEAIGQAGLGHGMVYVQRLDTGTRLTAETGLVPNALVFVELCRWAKTAPKAPQGR</sequence>